<accession>A0AA45C5D8</accession>
<dbReference type="AlphaFoldDB" id="A0AA45C5D8"/>
<name>A0AA45C5D8_9BACT</name>
<proteinExistence type="predicted"/>
<organism evidence="1 2">
    <name type="scientific">Oceanotoga teriensis</name>
    <dbReference type="NCBI Taxonomy" id="515440"/>
    <lineage>
        <taxon>Bacteria</taxon>
        <taxon>Thermotogati</taxon>
        <taxon>Thermotogota</taxon>
        <taxon>Thermotogae</taxon>
        <taxon>Petrotogales</taxon>
        <taxon>Petrotogaceae</taxon>
        <taxon>Oceanotoga</taxon>
    </lineage>
</organism>
<protein>
    <submittedName>
        <fullName evidence="1">Uncharacterized protein</fullName>
    </submittedName>
</protein>
<sequence length="192" mass="22826">MKKEFIYIILKLALSKGNSLSIQHKMKRYSTKIIKYINNKILIINPESDMQINDIINIEIEYNGTFKMLGKVTEIKETNITIELKKDFQYITKRQSFRLPLFYPIIINDEYKGIILDFNKNNYIAITSTENNFNIEDEIKIKLISVNDIIIKGKIEKIRDEIFNFKRYIIKFEDSENTDAINFFNKIISNYI</sequence>
<dbReference type="Proteomes" id="UP000245921">
    <property type="component" value="Unassembled WGS sequence"/>
</dbReference>
<evidence type="ECO:0000313" key="1">
    <source>
        <dbReference type="EMBL" id="PWJ88731.1"/>
    </source>
</evidence>
<comment type="caution">
    <text evidence="1">The sequence shown here is derived from an EMBL/GenBank/DDBJ whole genome shotgun (WGS) entry which is preliminary data.</text>
</comment>
<reference evidence="1 2" key="1">
    <citation type="submission" date="2018-05" db="EMBL/GenBank/DDBJ databases">
        <title>Genomic Encyclopedia of Type Strains, Phase IV (KMG-IV): sequencing the most valuable type-strain genomes for metagenomic binning, comparative biology and taxonomic classification.</title>
        <authorList>
            <person name="Goeker M."/>
        </authorList>
    </citation>
    <scope>NUCLEOTIDE SEQUENCE [LARGE SCALE GENOMIC DNA]</scope>
    <source>
        <strain evidence="1 2">DSM 24906</strain>
    </source>
</reference>
<dbReference type="RefSeq" id="WP_109605739.1">
    <property type="nucleotide sequence ID" value="NZ_JAMHJO010000012.1"/>
</dbReference>
<dbReference type="EMBL" id="QGGI01000017">
    <property type="protein sequence ID" value="PWJ88731.1"/>
    <property type="molecule type" value="Genomic_DNA"/>
</dbReference>
<evidence type="ECO:0000313" key="2">
    <source>
        <dbReference type="Proteomes" id="UP000245921"/>
    </source>
</evidence>
<gene>
    <name evidence="1" type="ORF">C7380_11721</name>
</gene>
<keyword evidence="2" id="KW-1185">Reference proteome</keyword>